<dbReference type="Proteomes" id="UP000027432">
    <property type="component" value="Unassembled WGS sequence"/>
</dbReference>
<dbReference type="OrthoDB" id="9807111at2"/>
<dbReference type="eggNOG" id="COG1289">
    <property type="taxonomic scope" value="Bacteria"/>
</dbReference>
<organism evidence="2 3">
    <name type="scientific">Thioclava pacifica DSM 10166</name>
    <dbReference type="NCBI Taxonomy" id="1353537"/>
    <lineage>
        <taxon>Bacteria</taxon>
        <taxon>Pseudomonadati</taxon>
        <taxon>Pseudomonadota</taxon>
        <taxon>Alphaproteobacteria</taxon>
        <taxon>Rhodobacterales</taxon>
        <taxon>Paracoccaceae</taxon>
        <taxon>Thioclava</taxon>
    </lineage>
</organism>
<gene>
    <name evidence="2" type="ORF">TP2_07195</name>
</gene>
<feature type="transmembrane region" description="Helical" evidence="1">
    <location>
        <begin position="78"/>
        <end position="95"/>
    </location>
</feature>
<keyword evidence="1" id="KW-0472">Membrane</keyword>
<feature type="transmembrane region" description="Helical" evidence="1">
    <location>
        <begin position="134"/>
        <end position="151"/>
    </location>
</feature>
<name>A0A074JA62_9RHOB</name>
<keyword evidence="3" id="KW-1185">Reference proteome</keyword>
<feature type="transmembrane region" description="Helical" evidence="1">
    <location>
        <begin position="53"/>
        <end position="71"/>
    </location>
</feature>
<evidence type="ECO:0000313" key="2">
    <source>
        <dbReference type="EMBL" id="KEO52720.1"/>
    </source>
</evidence>
<evidence type="ECO:0000313" key="3">
    <source>
        <dbReference type="Proteomes" id="UP000027432"/>
    </source>
</evidence>
<dbReference type="Pfam" id="PF04632">
    <property type="entry name" value="FUSC"/>
    <property type="match status" value="1"/>
</dbReference>
<feature type="transmembrane region" description="Helical" evidence="1">
    <location>
        <begin position="300"/>
        <end position="320"/>
    </location>
</feature>
<protein>
    <recommendedName>
        <fullName evidence="4">FUSC family protein</fullName>
    </recommendedName>
</protein>
<feature type="transmembrane region" description="Helical" evidence="1">
    <location>
        <begin position="171"/>
        <end position="188"/>
    </location>
</feature>
<evidence type="ECO:0008006" key="4">
    <source>
        <dbReference type="Google" id="ProtNLM"/>
    </source>
</evidence>
<feature type="transmembrane region" description="Helical" evidence="1">
    <location>
        <begin position="220"/>
        <end position="238"/>
    </location>
</feature>
<dbReference type="EMBL" id="AUND01000023">
    <property type="protein sequence ID" value="KEO52720.1"/>
    <property type="molecule type" value="Genomic_DNA"/>
</dbReference>
<feature type="transmembrane region" description="Helical" evidence="1">
    <location>
        <begin position="195"/>
        <end position="214"/>
    </location>
</feature>
<feature type="transmembrane region" description="Helical" evidence="1">
    <location>
        <begin position="12"/>
        <end position="33"/>
    </location>
</feature>
<keyword evidence="1" id="KW-1133">Transmembrane helix</keyword>
<feature type="transmembrane region" description="Helical" evidence="1">
    <location>
        <begin position="250"/>
        <end position="268"/>
    </location>
</feature>
<accession>A0A074JA62</accession>
<dbReference type="InterPro" id="IPR006726">
    <property type="entry name" value="PHBA_efflux_AaeB/fusaric-R"/>
</dbReference>
<evidence type="ECO:0000256" key="1">
    <source>
        <dbReference type="SAM" id="Phobius"/>
    </source>
</evidence>
<dbReference type="AlphaFoldDB" id="A0A074JA62"/>
<proteinExistence type="predicted"/>
<feature type="transmembrane region" description="Helical" evidence="1">
    <location>
        <begin position="101"/>
        <end position="122"/>
    </location>
</feature>
<dbReference type="STRING" id="1353537.TP2_07195"/>
<dbReference type="GO" id="GO:0022857">
    <property type="term" value="F:transmembrane transporter activity"/>
    <property type="evidence" value="ECO:0007669"/>
    <property type="project" value="InterPro"/>
</dbReference>
<keyword evidence="1" id="KW-0812">Transmembrane</keyword>
<reference evidence="2 3" key="1">
    <citation type="submission" date="2013-07" db="EMBL/GenBank/DDBJ databases">
        <title>Thioclava pacifica DSM 10166 Genome Sequencing.</title>
        <authorList>
            <person name="Lai Q."/>
            <person name="Shao Z."/>
        </authorList>
    </citation>
    <scope>NUCLEOTIDE SEQUENCE [LARGE SCALE GENOMIC DNA]</scope>
    <source>
        <strain evidence="2 3">DSM 10166</strain>
    </source>
</reference>
<sequence length="330" mass="34222">MPASTLAYAARLFLAATLALTFARWLGLSNIYWAAMPVWVVIQPNREDMALRAVLRVAGTLVGAGIGIAALRWLLVPGIALTVALTAATGVGIAYRIGTHWAYGFTLMAITIGVVVMPALGMGADAIPLALDRVYCTLIGVASVTAVNWLFTPARAAPMAPRPNPHFAQQLWIRMAAVAVMTGAATLLDAYFSHPAATAAGLSVVVFSAVLGSMPNPRPAVRFLVPGVALGVLAAVSYRTLAPLTGGDPTELLILAFAFIAGGALLRAHPRTSLMGIDINMCFLLAGEIGAPGHSLPVTAAGAATMFASSVAIATIMFFLSRLHPPLETA</sequence>
<dbReference type="GO" id="GO:0005886">
    <property type="term" value="C:plasma membrane"/>
    <property type="evidence" value="ECO:0007669"/>
    <property type="project" value="InterPro"/>
</dbReference>
<comment type="caution">
    <text evidence="2">The sequence shown here is derived from an EMBL/GenBank/DDBJ whole genome shotgun (WGS) entry which is preliminary data.</text>
</comment>
<dbReference type="RefSeq" id="WP_038076822.1">
    <property type="nucleotide sequence ID" value="NZ_AUND01000023.1"/>
</dbReference>